<evidence type="ECO:0000256" key="1">
    <source>
        <dbReference type="ARBA" id="ARBA00022553"/>
    </source>
</evidence>
<dbReference type="GO" id="GO:0110001">
    <property type="term" value="C:toxin-antitoxin complex"/>
    <property type="evidence" value="ECO:0007669"/>
    <property type="project" value="InterPro"/>
</dbReference>
<evidence type="ECO:0000313" key="6">
    <source>
        <dbReference type="EMBL" id="QGZ54288.1"/>
    </source>
</evidence>
<name>A0A7Z2G2Z6_9BURK</name>
<evidence type="ECO:0000256" key="4">
    <source>
        <dbReference type="ARBA" id="ARBA00022741"/>
    </source>
</evidence>
<dbReference type="AlphaFoldDB" id="A0A7Z2G2Z6"/>
<dbReference type="OrthoDB" id="4829434at2"/>
<protein>
    <submittedName>
        <fullName evidence="6">DUF86 domain-containing protein</fullName>
    </submittedName>
</protein>
<evidence type="ECO:0000256" key="2">
    <source>
        <dbReference type="ARBA" id="ARBA00022649"/>
    </source>
</evidence>
<evidence type="ECO:0000256" key="5">
    <source>
        <dbReference type="ARBA" id="ARBA00022801"/>
    </source>
</evidence>
<dbReference type="Proteomes" id="UP000434209">
    <property type="component" value="Chromosome 1"/>
</dbReference>
<dbReference type="PANTHER" id="PTHR34139:SF1">
    <property type="entry name" value="RNASE MJ1380-RELATED"/>
    <property type="match status" value="1"/>
</dbReference>
<dbReference type="GO" id="GO:0004540">
    <property type="term" value="F:RNA nuclease activity"/>
    <property type="evidence" value="ECO:0007669"/>
    <property type="project" value="InterPro"/>
</dbReference>
<evidence type="ECO:0000313" key="7">
    <source>
        <dbReference type="Proteomes" id="UP000434209"/>
    </source>
</evidence>
<proteinExistence type="predicted"/>
<dbReference type="GO" id="GO:0016787">
    <property type="term" value="F:hydrolase activity"/>
    <property type="evidence" value="ECO:0007669"/>
    <property type="project" value="UniProtKB-KW"/>
</dbReference>
<dbReference type="RefSeq" id="WP_158757421.1">
    <property type="nucleotide sequence ID" value="NZ_CP046909.1"/>
</dbReference>
<keyword evidence="7" id="KW-1185">Reference proteome</keyword>
<dbReference type="KEGG" id="pacp:FAZ97_04800"/>
<sequence length="121" mass="13615">MPTAGERCEHVLEAIDRISAYVNGSDEQAFLQNDVLRDACYYRFVVIGEAADCLCRDCSNEISQLRGQHPGLAMGLSFAHKLRTRLAHIYHHVDPTIVWATIQKDLPQLRADIIALRSLLP</sequence>
<reference evidence="6 7" key="1">
    <citation type="submission" date="2019-12" db="EMBL/GenBank/DDBJ databases">
        <title>Paraburkholderia acidiphila 7Q-K02 sp. nov and Paraburkholderia acidisoli DHF22 sp. nov., two strains isolated from forest soil.</title>
        <authorList>
            <person name="Gao Z."/>
            <person name="Qiu L."/>
        </authorList>
    </citation>
    <scope>NUCLEOTIDE SEQUENCE [LARGE SCALE GENOMIC DNA]</scope>
    <source>
        <strain evidence="6 7">7Q-K02</strain>
    </source>
</reference>
<keyword evidence="3" id="KW-0540">Nuclease</keyword>
<accession>A0A7Z2G2Z6</accession>
<evidence type="ECO:0000256" key="3">
    <source>
        <dbReference type="ARBA" id="ARBA00022722"/>
    </source>
</evidence>
<dbReference type="Pfam" id="PF01934">
    <property type="entry name" value="HepT-like"/>
    <property type="match status" value="1"/>
</dbReference>
<keyword evidence="5" id="KW-0378">Hydrolase</keyword>
<gene>
    <name evidence="6" type="ORF">FAZ97_04800</name>
</gene>
<keyword evidence="4" id="KW-0547">Nucleotide-binding</keyword>
<dbReference type="InterPro" id="IPR008201">
    <property type="entry name" value="HepT-like"/>
</dbReference>
<dbReference type="GO" id="GO:0000166">
    <property type="term" value="F:nucleotide binding"/>
    <property type="evidence" value="ECO:0007669"/>
    <property type="project" value="UniProtKB-KW"/>
</dbReference>
<dbReference type="EMBL" id="CP046909">
    <property type="protein sequence ID" value="QGZ54288.1"/>
    <property type="molecule type" value="Genomic_DNA"/>
</dbReference>
<keyword evidence="2" id="KW-1277">Toxin-antitoxin system</keyword>
<dbReference type="InterPro" id="IPR051813">
    <property type="entry name" value="HepT_RNase_toxin"/>
</dbReference>
<dbReference type="PANTHER" id="PTHR34139">
    <property type="entry name" value="UPF0331 PROTEIN MJ0127"/>
    <property type="match status" value="1"/>
</dbReference>
<keyword evidence="1" id="KW-0597">Phosphoprotein</keyword>
<organism evidence="6 7">
    <name type="scientific">Paraburkholderia acidiphila</name>
    <dbReference type="NCBI Taxonomy" id="2571747"/>
    <lineage>
        <taxon>Bacteria</taxon>
        <taxon>Pseudomonadati</taxon>
        <taxon>Pseudomonadota</taxon>
        <taxon>Betaproteobacteria</taxon>
        <taxon>Burkholderiales</taxon>
        <taxon>Burkholderiaceae</taxon>
        <taxon>Paraburkholderia</taxon>
    </lineage>
</organism>